<organism evidence="3 4">
    <name type="scientific">[Ruminococcus] torques ATCC 27756</name>
    <dbReference type="NCBI Taxonomy" id="411460"/>
    <lineage>
        <taxon>Bacteria</taxon>
        <taxon>Bacillati</taxon>
        <taxon>Bacillota</taxon>
        <taxon>Clostridia</taxon>
        <taxon>Lachnospirales</taxon>
        <taxon>Lachnospiraceae</taxon>
        <taxon>Mediterraneibacter</taxon>
    </lineage>
</organism>
<keyword evidence="1 3" id="KW-0378">Hydrolase</keyword>
<dbReference type="InterPro" id="IPR011059">
    <property type="entry name" value="Metal-dep_hydrolase_composite"/>
</dbReference>
<accession>A5KQ63</accession>
<dbReference type="SUPFAM" id="SSF51338">
    <property type="entry name" value="Composite domain of metallo-dependent hydrolases"/>
    <property type="match status" value="1"/>
</dbReference>
<evidence type="ECO:0000313" key="3">
    <source>
        <dbReference type="EMBL" id="EDK23405.1"/>
    </source>
</evidence>
<dbReference type="InterPro" id="IPR032466">
    <property type="entry name" value="Metal_Hydrolase"/>
</dbReference>
<dbReference type="HOGENOM" id="CLU_012358_2_1_9"/>
<dbReference type="PaxDb" id="411460-RUMTOR_02400"/>
<dbReference type="InterPro" id="IPR050287">
    <property type="entry name" value="MTA/SAH_deaminase"/>
</dbReference>
<dbReference type="Proteomes" id="UP000003577">
    <property type="component" value="Unassembled WGS sequence"/>
</dbReference>
<comment type="caution">
    <text evidence="3">The sequence shown here is derived from an EMBL/GenBank/DDBJ whole genome shotgun (WGS) entry which is preliminary data.</text>
</comment>
<proteinExistence type="predicted"/>
<feature type="domain" description="Amidohydrolase-related" evidence="2">
    <location>
        <begin position="76"/>
        <end position="417"/>
    </location>
</feature>
<gene>
    <name evidence="3" type="ORF">RUMTOR_02400</name>
</gene>
<dbReference type="EMBL" id="AAVP02000015">
    <property type="protein sequence ID" value="EDK23405.1"/>
    <property type="molecule type" value="Genomic_DNA"/>
</dbReference>
<dbReference type="CDD" id="cd01298">
    <property type="entry name" value="ATZ_TRZ_like"/>
    <property type="match status" value="1"/>
</dbReference>
<dbReference type="SUPFAM" id="SSF51556">
    <property type="entry name" value="Metallo-dependent hydrolases"/>
    <property type="match status" value="1"/>
</dbReference>
<dbReference type="Pfam" id="PF01979">
    <property type="entry name" value="Amidohydro_1"/>
    <property type="match status" value="1"/>
</dbReference>
<dbReference type="PANTHER" id="PTHR43794:SF11">
    <property type="entry name" value="AMIDOHYDROLASE-RELATED DOMAIN-CONTAINING PROTEIN"/>
    <property type="match status" value="1"/>
</dbReference>
<dbReference type="Gene3D" id="2.30.40.10">
    <property type="entry name" value="Urease, subunit C, domain 1"/>
    <property type="match status" value="1"/>
</dbReference>
<dbReference type="GO" id="GO:0016810">
    <property type="term" value="F:hydrolase activity, acting on carbon-nitrogen (but not peptide) bonds"/>
    <property type="evidence" value="ECO:0007669"/>
    <property type="project" value="InterPro"/>
</dbReference>
<evidence type="ECO:0000256" key="1">
    <source>
        <dbReference type="ARBA" id="ARBA00022801"/>
    </source>
</evidence>
<dbReference type="InterPro" id="IPR006680">
    <property type="entry name" value="Amidohydro-rel"/>
</dbReference>
<dbReference type="Gene3D" id="3.20.20.140">
    <property type="entry name" value="Metal-dependent hydrolases"/>
    <property type="match status" value="1"/>
</dbReference>
<sequence length="448" mass="50694">MKDQSRRKRMRTRIYNARILTMEEKRPVFKGEIYIDGGKIFRIKEAKTEKSERTEKPALNEEEKWDEEIDAEGNLIMPGFKNAHTHSAMTFLRSYADDMKLQEWLFDKVFPAEAKLTSDDVYHLTKLAILEYLTSGITAAFDMYKLKQDSAKAAEELGFRMVFCGDINDFGGTLEEMEQDYFRYQCEETPLLSYQFGFHAEYTTSRNLMEGIAQLAGKYKKPVYVHCSETKREVEECREKTGMTPIAYMDSLGLFENGGGLFHGVHLDEADFDIMKKKKICVVTNPASNLKLASGIAPVKTYLEKGIPVAIGTDGPASNNCLDMFKEMFLVTGLQKVVHNDPEAVPAADVLKMATVNGAYAMGLDNCDILAEGKYADLIMIDLMQPNMQPIQNIEKNVVYSASKLNVKMTMINGRAVYQNGKFKIGESVEDIYENANRIAERILDGKE</sequence>
<protein>
    <submittedName>
        <fullName evidence="3">Amidohydrolase family protein</fullName>
    </submittedName>
</protein>
<evidence type="ECO:0000259" key="2">
    <source>
        <dbReference type="Pfam" id="PF01979"/>
    </source>
</evidence>
<name>A5KQ63_9FIRM</name>
<dbReference type="AlphaFoldDB" id="A5KQ63"/>
<reference evidence="3 4" key="2">
    <citation type="submission" date="2007-04" db="EMBL/GenBank/DDBJ databases">
        <title>Draft genome sequence of Ruminococcus torques (ATCC 27756).</title>
        <authorList>
            <person name="Sudarsanam P."/>
            <person name="Ley R."/>
            <person name="Guruge J."/>
            <person name="Turnbaugh P.J."/>
            <person name="Mahowald M."/>
            <person name="Liep D."/>
            <person name="Gordon J."/>
        </authorList>
    </citation>
    <scope>NUCLEOTIDE SEQUENCE [LARGE SCALE GENOMIC DNA]</scope>
    <source>
        <strain evidence="3 4">ATCC 27756</strain>
    </source>
</reference>
<dbReference type="PANTHER" id="PTHR43794">
    <property type="entry name" value="AMINOHYDROLASE SSNA-RELATED"/>
    <property type="match status" value="1"/>
</dbReference>
<reference evidence="3 4" key="1">
    <citation type="submission" date="2007-03" db="EMBL/GenBank/DDBJ databases">
        <authorList>
            <person name="Fulton L."/>
            <person name="Clifton S."/>
            <person name="Fulton B."/>
            <person name="Xu J."/>
            <person name="Minx P."/>
            <person name="Pepin K.H."/>
            <person name="Johnson M."/>
            <person name="Thiruvilangam P."/>
            <person name="Bhonagiri V."/>
            <person name="Nash W.E."/>
            <person name="Mardis E.R."/>
            <person name="Wilson R.K."/>
        </authorList>
    </citation>
    <scope>NUCLEOTIDE SEQUENCE [LARGE SCALE GENOMIC DNA]</scope>
    <source>
        <strain evidence="3 4">ATCC 27756</strain>
    </source>
</reference>
<evidence type="ECO:0000313" key="4">
    <source>
        <dbReference type="Proteomes" id="UP000003577"/>
    </source>
</evidence>